<accession>A0A9P6AJH4</accession>
<sequence length="137" mass="15029">MILRVGGTLNLTRTDPPVNCTGGNYCEWTTPSSITKFLGVIVVVTSSDVGGKLNQVGYHGILGRSDLGQMMLVHDWRPADEPTYVPGVFATSWHQLDCSDMIYGGGDLESLLLYEQWPVGFGATLVPESNYRKFDID</sequence>
<dbReference type="Proteomes" id="UP000886523">
    <property type="component" value="Unassembled WGS sequence"/>
</dbReference>
<protein>
    <submittedName>
        <fullName evidence="1">Uncharacterized protein</fullName>
    </submittedName>
</protein>
<organism evidence="1 2">
    <name type="scientific">Hydnum rufescens UP504</name>
    <dbReference type="NCBI Taxonomy" id="1448309"/>
    <lineage>
        <taxon>Eukaryota</taxon>
        <taxon>Fungi</taxon>
        <taxon>Dikarya</taxon>
        <taxon>Basidiomycota</taxon>
        <taxon>Agaricomycotina</taxon>
        <taxon>Agaricomycetes</taxon>
        <taxon>Cantharellales</taxon>
        <taxon>Hydnaceae</taxon>
        <taxon>Hydnum</taxon>
    </lineage>
</organism>
<evidence type="ECO:0000313" key="2">
    <source>
        <dbReference type="Proteomes" id="UP000886523"/>
    </source>
</evidence>
<reference evidence="1" key="1">
    <citation type="journal article" date="2020" name="Nat. Commun.">
        <title>Large-scale genome sequencing of mycorrhizal fungi provides insights into the early evolution of symbiotic traits.</title>
        <authorList>
            <person name="Miyauchi S."/>
            <person name="Kiss E."/>
            <person name="Kuo A."/>
            <person name="Drula E."/>
            <person name="Kohler A."/>
            <person name="Sanchez-Garcia M."/>
            <person name="Morin E."/>
            <person name="Andreopoulos B."/>
            <person name="Barry K.W."/>
            <person name="Bonito G."/>
            <person name="Buee M."/>
            <person name="Carver A."/>
            <person name="Chen C."/>
            <person name="Cichocki N."/>
            <person name="Clum A."/>
            <person name="Culley D."/>
            <person name="Crous P.W."/>
            <person name="Fauchery L."/>
            <person name="Girlanda M."/>
            <person name="Hayes R.D."/>
            <person name="Keri Z."/>
            <person name="LaButti K."/>
            <person name="Lipzen A."/>
            <person name="Lombard V."/>
            <person name="Magnuson J."/>
            <person name="Maillard F."/>
            <person name="Murat C."/>
            <person name="Nolan M."/>
            <person name="Ohm R.A."/>
            <person name="Pangilinan J."/>
            <person name="Pereira M.F."/>
            <person name="Perotto S."/>
            <person name="Peter M."/>
            <person name="Pfister S."/>
            <person name="Riley R."/>
            <person name="Sitrit Y."/>
            <person name="Stielow J.B."/>
            <person name="Szollosi G."/>
            <person name="Zifcakova L."/>
            <person name="Stursova M."/>
            <person name="Spatafora J.W."/>
            <person name="Tedersoo L."/>
            <person name="Vaario L.M."/>
            <person name="Yamada A."/>
            <person name="Yan M."/>
            <person name="Wang P."/>
            <person name="Xu J."/>
            <person name="Bruns T."/>
            <person name="Baldrian P."/>
            <person name="Vilgalys R."/>
            <person name="Dunand C."/>
            <person name="Henrissat B."/>
            <person name="Grigoriev I.V."/>
            <person name="Hibbett D."/>
            <person name="Nagy L.G."/>
            <person name="Martin F.M."/>
        </authorList>
    </citation>
    <scope>NUCLEOTIDE SEQUENCE</scope>
    <source>
        <strain evidence="1">UP504</strain>
    </source>
</reference>
<proteinExistence type="predicted"/>
<keyword evidence="2" id="KW-1185">Reference proteome</keyword>
<dbReference type="AlphaFoldDB" id="A0A9P6AJH4"/>
<feature type="non-terminal residue" evidence="1">
    <location>
        <position position="137"/>
    </location>
</feature>
<evidence type="ECO:0000313" key="1">
    <source>
        <dbReference type="EMBL" id="KAF9506943.1"/>
    </source>
</evidence>
<name>A0A9P6AJH4_9AGAM</name>
<dbReference type="EMBL" id="MU129094">
    <property type="protein sequence ID" value="KAF9506943.1"/>
    <property type="molecule type" value="Genomic_DNA"/>
</dbReference>
<gene>
    <name evidence="1" type="ORF">BS47DRAFT_1352288</name>
</gene>
<comment type="caution">
    <text evidence="1">The sequence shown here is derived from an EMBL/GenBank/DDBJ whole genome shotgun (WGS) entry which is preliminary data.</text>
</comment>